<sequence>MAAEASFRDSKAGSDSLEVLAEAPACVLQKTEVCTFLCIHVGGYALLAISPASESDRAM</sequence>
<accession>A0A2H3BZZ7</accession>
<dbReference type="AlphaFoldDB" id="A0A2H3BZZ7"/>
<gene>
    <name evidence="1" type="ORF">ARMSODRAFT_958283</name>
</gene>
<evidence type="ECO:0000313" key="1">
    <source>
        <dbReference type="EMBL" id="PBK68616.1"/>
    </source>
</evidence>
<name>A0A2H3BZZ7_9AGAR</name>
<evidence type="ECO:0000313" key="2">
    <source>
        <dbReference type="Proteomes" id="UP000218334"/>
    </source>
</evidence>
<dbReference type="Proteomes" id="UP000218334">
    <property type="component" value="Unassembled WGS sequence"/>
</dbReference>
<proteinExistence type="predicted"/>
<organism evidence="1 2">
    <name type="scientific">Armillaria solidipes</name>
    <dbReference type="NCBI Taxonomy" id="1076256"/>
    <lineage>
        <taxon>Eukaryota</taxon>
        <taxon>Fungi</taxon>
        <taxon>Dikarya</taxon>
        <taxon>Basidiomycota</taxon>
        <taxon>Agaricomycotina</taxon>
        <taxon>Agaricomycetes</taxon>
        <taxon>Agaricomycetidae</taxon>
        <taxon>Agaricales</taxon>
        <taxon>Marasmiineae</taxon>
        <taxon>Physalacriaceae</taxon>
        <taxon>Armillaria</taxon>
    </lineage>
</organism>
<keyword evidence="2" id="KW-1185">Reference proteome</keyword>
<dbReference type="EMBL" id="KZ293432">
    <property type="protein sequence ID" value="PBK68616.1"/>
    <property type="molecule type" value="Genomic_DNA"/>
</dbReference>
<reference evidence="2" key="1">
    <citation type="journal article" date="2017" name="Nat. Ecol. Evol.">
        <title>Genome expansion and lineage-specific genetic innovations in the forest pathogenic fungi Armillaria.</title>
        <authorList>
            <person name="Sipos G."/>
            <person name="Prasanna A.N."/>
            <person name="Walter M.C."/>
            <person name="O'Connor E."/>
            <person name="Balint B."/>
            <person name="Krizsan K."/>
            <person name="Kiss B."/>
            <person name="Hess J."/>
            <person name="Varga T."/>
            <person name="Slot J."/>
            <person name="Riley R."/>
            <person name="Boka B."/>
            <person name="Rigling D."/>
            <person name="Barry K."/>
            <person name="Lee J."/>
            <person name="Mihaltcheva S."/>
            <person name="LaButti K."/>
            <person name="Lipzen A."/>
            <person name="Waldron R."/>
            <person name="Moloney N.M."/>
            <person name="Sperisen C."/>
            <person name="Kredics L."/>
            <person name="Vagvoelgyi C."/>
            <person name="Patrignani A."/>
            <person name="Fitzpatrick D."/>
            <person name="Nagy I."/>
            <person name="Doyle S."/>
            <person name="Anderson J.B."/>
            <person name="Grigoriev I.V."/>
            <person name="Gueldener U."/>
            <person name="Muensterkoetter M."/>
            <person name="Nagy L.G."/>
        </authorList>
    </citation>
    <scope>NUCLEOTIDE SEQUENCE [LARGE SCALE GENOMIC DNA]</scope>
    <source>
        <strain evidence="2">28-4</strain>
    </source>
</reference>
<protein>
    <submittedName>
        <fullName evidence="1">Uncharacterized protein</fullName>
    </submittedName>
</protein>